<dbReference type="EnsemblFungi" id="PTTG_08874-t43_1">
    <property type="protein sequence ID" value="PTTG_08874-t43_1-p1"/>
    <property type="gene ID" value="PTTG_08874"/>
</dbReference>
<reference evidence="4" key="4">
    <citation type="submission" date="2025-05" db="UniProtKB">
        <authorList>
            <consortium name="EnsemblFungi"/>
        </authorList>
    </citation>
    <scope>IDENTIFICATION</scope>
    <source>
        <strain evidence="4">isolate 1-1 / race 1 (BBBD)</strain>
    </source>
</reference>
<dbReference type="VEuPathDB" id="FungiDB:PTTG_08874"/>
<feature type="compositionally biased region" description="Low complexity" evidence="1">
    <location>
        <begin position="7"/>
        <end position="31"/>
    </location>
</feature>
<dbReference type="PANTHER" id="PTHR45023">
    <property type="match status" value="1"/>
</dbReference>
<dbReference type="Proteomes" id="UP000005240">
    <property type="component" value="Unassembled WGS sequence"/>
</dbReference>
<dbReference type="AlphaFoldDB" id="A0A0C4F6V0"/>
<dbReference type="Pfam" id="PF14303">
    <property type="entry name" value="NAM-associated"/>
    <property type="match status" value="1"/>
</dbReference>
<accession>A0A0C4F6V0</accession>
<evidence type="ECO:0000313" key="5">
    <source>
        <dbReference type="Proteomes" id="UP000005240"/>
    </source>
</evidence>
<protein>
    <submittedName>
        <fullName evidence="4">NAM-associated domain-containing protein</fullName>
    </submittedName>
</protein>
<feature type="compositionally biased region" description="Basic and acidic residues" evidence="1">
    <location>
        <begin position="236"/>
        <end position="256"/>
    </location>
</feature>
<evidence type="ECO:0000313" key="3">
    <source>
        <dbReference type="EMBL" id="OAV95752.1"/>
    </source>
</evidence>
<feature type="region of interest" description="Disordered" evidence="1">
    <location>
        <begin position="1"/>
        <end position="61"/>
    </location>
</feature>
<keyword evidence="5" id="KW-1185">Reference proteome</keyword>
<dbReference type="EMBL" id="ADAS02000026">
    <property type="protein sequence ID" value="OAV95752.1"/>
    <property type="molecule type" value="Genomic_DNA"/>
</dbReference>
<reference evidence="4 5" key="3">
    <citation type="journal article" date="2017" name="G3 (Bethesda)">
        <title>Comparative analysis highlights variable genome content of wheat rusts and divergence of the mating loci.</title>
        <authorList>
            <person name="Cuomo C.A."/>
            <person name="Bakkeren G."/>
            <person name="Khalil H.B."/>
            <person name="Panwar V."/>
            <person name="Joly D."/>
            <person name="Linning R."/>
            <person name="Sakthikumar S."/>
            <person name="Song X."/>
            <person name="Adiconis X."/>
            <person name="Fan L."/>
            <person name="Goldberg J.M."/>
            <person name="Levin J.Z."/>
            <person name="Young S."/>
            <person name="Zeng Q."/>
            <person name="Anikster Y."/>
            <person name="Bruce M."/>
            <person name="Wang M."/>
            <person name="Yin C."/>
            <person name="McCallum B."/>
            <person name="Szabo L.J."/>
            <person name="Hulbert S."/>
            <person name="Chen X."/>
            <person name="Fellers J.P."/>
        </authorList>
    </citation>
    <scope>NUCLEOTIDE SEQUENCE</scope>
    <source>
        <strain evidence="5">Isolate 1-1 / race 1 (BBBD)</strain>
        <strain evidence="4">isolate 1-1 / race 1 (BBBD)</strain>
    </source>
</reference>
<evidence type="ECO:0000256" key="1">
    <source>
        <dbReference type="SAM" id="MobiDB-lite"/>
    </source>
</evidence>
<feature type="domain" description="No apical meristem-associated C-terminal" evidence="2">
    <location>
        <begin position="144"/>
        <end position="292"/>
    </location>
</feature>
<sequence length="298" mass="33872">MPRRKSQPTTTTQQATTTTSATPATQSQPPAKSQPPPKRRGPNFSPEEDEQLAKSWAQVSEDAIKSNNQKSDDFWARVLEDFVQFTPGPERDANALQTRWKPLQQACLKFSALYNRISKNPASGSSPNDWMLNARGMYYEQVNKHFTSDQAWNLLKDIPKFKNLSGKAKNGRLAHVPNTGSQSRPINEPLDSNNPAGTPKSKDWERPPGIHRAKRKVSDDEYKRKKMKLLQSSEKQSAKRTIEAKRANEEAKRENDIQAEWVSVDREKNEMSLMLQDVNACTDEYAKAYLLANTRKKK</sequence>
<gene>
    <name evidence="3" type="ORF">PTTG_08874</name>
</gene>
<organism evidence="3">
    <name type="scientific">Puccinia triticina (isolate 1-1 / race 1 (BBBD))</name>
    <name type="common">Brown leaf rust fungus</name>
    <dbReference type="NCBI Taxonomy" id="630390"/>
    <lineage>
        <taxon>Eukaryota</taxon>
        <taxon>Fungi</taxon>
        <taxon>Dikarya</taxon>
        <taxon>Basidiomycota</taxon>
        <taxon>Pucciniomycotina</taxon>
        <taxon>Pucciniomycetes</taxon>
        <taxon>Pucciniales</taxon>
        <taxon>Pucciniaceae</taxon>
        <taxon>Puccinia</taxon>
    </lineage>
</organism>
<reference evidence="3" key="1">
    <citation type="submission" date="2009-11" db="EMBL/GenBank/DDBJ databases">
        <authorList>
            <consortium name="The Broad Institute Genome Sequencing Platform"/>
            <person name="Ward D."/>
            <person name="Feldgarden M."/>
            <person name="Earl A."/>
            <person name="Young S.K."/>
            <person name="Zeng Q."/>
            <person name="Koehrsen M."/>
            <person name="Alvarado L."/>
            <person name="Berlin A."/>
            <person name="Bochicchio J."/>
            <person name="Borenstein D."/>
            <person name="Chapman S.B."/>
            <person name="Chen Z."/>
            <person name="Engels R."/>
            <person name="Freedman E."/>
            <person name="Gellesch M."/>
            <person name="Goldberg J."/>
            <person name="Griggs A."/>
            <person name="Gujja S."/>
            <person name="Heilman E."/>
            <person name="Heiman D."/>
            <person name="Hepburn T."/>
            <person name="Howarth C."/>
            <person name="Jen D."/>
            <person name="Larson L."/>
            <person name="Lewis B."/>
            <person name="Mehta T."/>
            <person name="Park D."/>
            <person name="Pearson M."/>
            <person name="Roberts A."/>
            <person name="Saif S."/>
            <person name="Shea T."/>
            <person name="Shenoy N."/>
            <person name="Sisk P."/>
            <person name="Stolte C."/>
            <person name="Sykes S."/>
            <person name="Thomson T."/>
            <person name="Walk T."/>
            <person name="White J."/>
            <person name="Yandava C."/>
            <person name="Izard J."/>
            <person name="Baranova O.V."/>
            <person name="Blanton J.M."/>
            <person name="Tanner A.C."/>
            <person name="Dewhirst F.E."/>
            <person name="Haas B."/>
            <person name="Nusbaum C."/>
            <person name="Birren B."/>
        </authorList>
    </citation>
    <scope>NUCLEOTIDE SEQUENCE [LARGE SCALE GENOMIC DNA]</scope>
    <source>
        <strain evidence="3">1-1 BBBD Race 1</strain>
    </source>
</reference>
<dbReference type="STRING" id="630390.A0A0C4F6V0"/>
<dbReference type="InterPro" id="IPR029466">
    <property type="entry name" value="NAM-associated_C"/>
</dbReference>
<feature type="region of interest" description="Disordered" evidence="1">
    <location>
        <begin position="169"/>
        <end position="256"/>
    </location>
</feature>
<evidence type="ECO:0000259" key="2">
    <source>
        <dbReference type="Pfam" id="PF14303"/>
    </source>
</evidence>
<proteinExistence type="predicted"/>
<name>A0A0C4F6V0_PUCT1</name>
<dbReference type="PANTHER" id="PTHR45023:SF4">
    <property type="entry name" value="GLYCINE-RICH PROTEIN-RELATED"/>
    <property type="match status" value="1"/>
</dbReference>
<dbReference type="OrthoDB" id="76487at2759"/>
<reference evidence="3" key="2">
    <citation type="submission" date="2016-05" db="EMBL/GenBank/DDBJ databases">
        <title>Comparative analysis highlights variable genome content of wheat rusts and divergence of the mating loci.</title>
        <authorList>
            <person name="Cuomo C.A."/>
            <person name="Bakkeren G."/>
            <person name="Szabo L."/>
            <person name="Khalil H."/>
            <person name="Joly D."/>
            <person name="Goldberg J."/>
            <person name="Young S."/>
            <person name="Zeng Q."/>
            <person name="Fellers J."/>
        </authorList>
    </citation>
    <scope>NUCLEOTIDE SEQUENCE [LARGE SCALE GENOMIC DNA]</scope>
    <source>
        <strain evidence="3">1-1 BBBD Race 1</strain>
    </source>
</reference>
<feature type="compositionally biased region" description="Polar residues" evidence="1">
    <location>
        <begin position="178"/>
        <end position="196"/>
    </location>
</feature>
<evidence type="ECO:0000313" key="4">
    <source>
        <dbReference type="EnsemblFungi" id="PTTG_08874-t43_1-p1"/>
    </source>
</evidence>